<evidence type="ECO:0000313" key="1">
    <source>
        <dbReference type="EMBL" id="GLH97524.1"/>
    </source>
</evidence>
<name>A0ABQ5QSY8_9ACTN</name>
<organism evidence="1 2">
    <name type="scientific">Phytohabitans aurantiacus</name>
    <dbReference type="NCBI Taxonomy" id="3016789"/>
    <lineage>
        <taxon>Bacteria</taxon>
        <taxon>Bacillati</taxon>
        <taxon>Actinomycetota</taxon>
        <taxon>Actinomycetes</taxon>
        <taxon>Micromonosporales</taxon>
        <taxon>Micromonosporaceae</taxon>
    </lineage>
</organism>
<proteinExistence type="predicted"/>
<evidence type="ECO:0000313" key="2">
    <source>
        <dbReference type="Proteomes" id="UP001144280"/>
    </source>
</evidence>
<comment type="caution">
    <text evidence="1">The sequence shown here is derived from an EMBL/GenBank/DDBJ whole genome shotgun (WGS) entry which is preliminary data.</text>
</comment>
<protein>
    <recommendedName>
        <fullName evidence="3">Homing endonuclease LAGLIDADG domain-containing protein</fullName>
    </recommendedName>
</protein>
<sequence length="212" mass="23130">MIREQLGFEAMSLVQCTDLTRAAGRRRPAWAHGEGYRPNLPAVLAEFNREDAAHRLALLLSDLGVAASHDVRVGGGRRRFRLHRVVVPADRDSVVRALTGYWRQGRGTLLSTELVGASSPRNAQRATLARAAWRAALLAGGRRLRADSLGVRLCDQEMAAVLVRAGRLLGVTPMVESRPGCLLVTVSEPEERTRILNTLSTTALLPATRRVA</sequence>
<reference evidence="1" key="1">
    <citation type="submission" date="2022-12" db="EMBL/GenBank/DDBJ databases">
        <title>New Phytohabitans aurantiacus sp. RD004123 nov., an actinomycete isolated from soil.</title>
        <authorList>
            <person name="Triningsih D.W."/>
            <person name="Harunari E."/>
            <person name="Igarashi Y."/>
        </authorList>
    </citation>
    <scope>NUCLEOTIDE SEQUENCE</scope>
    <source>
        <strain evidence="1">RD004123</strain>
    </source>
</reference>
<dbReference type="RefSeq" id="WP_281895488.1">
    <property type="nucleotide sequence ID" value="NZ_BSDI01000011.1"/>
</dbReference>
<evidence type="ECO:0008006" key="3">
    <source>
        <dbReference type="Google" id="ProtNLM"/>
    </source>
</evidence>
<gene>
    <name evidence="1" type="ORF">Pa4123_27990</name>
</gene>
<dbReference type="Proteomes" id="UP001144280">
    <property type="component" value="Unassembled WGS sequence"/>
</dbReference>
<dbReference type="EMBL" id="BSDI01000011">
    <property type="protein sequence ID" value="GLH97524.1"/>
    <property type="molecule type" value="Genomic_DNA"/>
</dbReference>
<accession>A0ABQ5QSY8</accession>
<keyword evidence="2" id="KW-1185">Reference proteome</keyword>